<evidence type="ECO:0000256" key="9">
    <source>
        <dbReference type="RuleBase" id="RU369094"/>
    </source>
</evidence>
<dbReference type="GO" id="GO:0003677">
    <property type="term" value="F:DNA binding"/>
    <property type="evidence" value="ECO:0007669"/>
    <property type="project" value="UniProtKB-UniRule"/>
</dbReference>
<evidence type="ECO:0000256" key="6">
    <source>
        <dbReference type="ARBA" id="ARBA00023163"/>
    </source>
</evidence>
<evidence type="ECO:0000256" key="10">
    <source>
        <dbReference type="SAM" id="MobiDB-lite"/>
    </source>
</evidence>
<dbReference type="PANTHER" id="PTHR31992:SF292">
    <property type="entry name" value="DOF ZINC FINGER PROTEIN MNB1A"/>
    <property type="match status" value="1"/>
</dbReference>
<protein>
    <recommendedName>
        <fullName evidence="9">Dof zinc finger protein</fullName>
    </recommendedName>
</protein>
<dbReference type="Proteomes" id="UP000636709">
    <property type="component" value="Unassembled WGS sequence"/>
</dbReference>
<evidence type="ECO:0000256" key="8">
    <source>
        <dbReference type="PROSITE-ProRule" id="PRU00071"/>
    </source>
</evidence>
<keyword evidence="2 8" id="KW-0863">Zinc-finger</keyword>
<evidence type="ECO:0000259" key="11">
    <source>
        <dbReference type="PROSITE" id="PS50884"/>
    </source>
</evidence>
<comment type="function">
    <text evidence="9">Transcription factor that binds specifically to a 5'-AA[AG]G-3' consensus core sequence.</text>
</comment>
<dbReference type="OrthoDB" id="1927254at2759"/>
<organism evidence="12 13">
    <name type="scientific">Digitaria exilis</name>
    <dbReference type="NCBI Taxonomy" id="1010633"/>
    <lineage>
        <taxon>Eukaryota</taxon>
        <taxon>Viridiplantae</taxon>
        <taxon>Streptophyta</taxon>
        <taxon>Embryophyta</taxon>
        <taxon>Tracheophyta</taxon>
        <taxon>Spermatophyta</taxon>
        <taxon>Magnoliopsida</taxon>
        <taxon>Liliopsida</taxon>
        <taxon>Poales</taxon>
        <taxon>Poaceae</taxon>
        <taxon>PACMAD clade</taxon>
        <taxon>Panicoideae</taxon>
        <taxon>Panicodae</taxon>
        <taxon>Paniceae</taxon>
        <taxon>Anthephorinae</taxon>
        <taxon>Digitaria</taxon>
    </lineage>
</organism>
<evidence type="ECO:0000313" key="12">
    <source>
        <dbReference type="EMBL" id="KAF8747744.1"/>
    </source>
</evidence>
<dbReference type="PANTHER" id="PTHR31992">
    <property type="entry name" value="DOF ZINC FINGER PROTEIN DOF1.4-RELATED"/>
    <property type="match status" value="1"/>
</dbReference>
<keyword evidence="4 9" id="KW-0805">Transcription regulation</keyword>
<keyword evidence="13" id="KW-1185">Reference proteome</keyword>
<dbReference type="PROSITE" id="PS01361">
    <property type="entry name" value="ZF_DOF_1"/>
    <property type="match status" value="1"/>
</dbReference>
<keyword evidence="5 8" id="KW-0238">DNA-binding</keyword>
<dbReference type="GO" id="GO:0005634">
    <property type="term" value="C:nucleus"/>
    <property type="evidence" value="ECO:0007669"/>
    <property type="project" value="UniProtKB-SubCell"/>
</dbReference>
<feature type="compositionally biased region" description="Basic and acidic residues" evidence="10">
    <location>
        <begin position="7"/>
        <end position="21"/>
    </location>
</feature>
<keyword evidence="1 9" id="KW-0479">Metal-binding</keyword>
<dbReference type="AlphaFoldDB" id="A0A835KMK1"/>
<feature type="domain" description="Dof-type" evidence="11">
    <location>
        <begin position="572"/>
        <end position="626"/>
    </location>
</feature>
<sequence length="814" mass="86239">MSAVRSGGERRATGGGEEHAPRLASSEGGQGQDQMARHSCKIWPCGCGSIASGTRDDDDGKLATINHQLVQWPVNWSHRELVEFVDHQHGWGTKTAHAAMRECEGGFPMDRRGDGLDWTPEQSRRRTKWTRRNPVRSDQQPGTSFSADPTRSPPQVVRPAAPGEPRQIERGATDGRTDGGRQGISPPLRWRGCGPCADVRAAPWTRRDADPNSSLWHGRVGERPAGVVACAAGARGARARGRFGEEGGPCREGPTHAATETTVHAGGMCVQCALRLGSGRARAQGGVRRPCNVVGARDSSHGSVQSSRGFQEQVEAGRQAGVFSRGPHEGRDGSPSAASTIVAAPANPLTTPETWRAPHHQTQPAVADTTHTPQVHGRRRPSWLPPRGVRRADTSSSGGGGFAYGPRSRTARQGPVTACTNGAQLVGHTRAHAHPSLSVCTGRVPLTRRPHGAAAPRRHAGPQAWPLCPSIGYEPGWREHRRVASHAGNRLLSLSTPPPVRACAFGSPLSLSSPSGAQARTHAPTAPSRMQETAAVEPGRRPAQQQFAGVDLRRPKGYTVPPAAVADAVEGDPCPRCESRDTKFCYYNNYNTSQPRHFCKGCRRYWTKGGTLRNVPVGGGTRKKPSSSSSSSSSYAAAASSDKPKKPSKKKRRVAVAATPEPAAPNAAPVSDPTKTATNETATTTTSTMATAGTPTTTDAASEITTDLVVPSAAAVAEEEDSLAHLLQPDVALGLGISEFPSGKEMDMVEPDSFEWPAAFDLGTCWGSAGGGFADTDPAGLFLNLPVGAQRRRGVLRSGGRLLDVLRCGFWRPT</sequence>
<keyword evidence="7 8" id="KW-0539">Nucleus</keyword>
<keyword evidence="3 9" id="KW-0862">Zinc</keyword>
<reference evidence="12" key="1">
    <citation type="submission" date="2020-07" db="EMBL/GenBank/DDBJ databases">
        <title>Genome sequence and genetic diversity analysis of an under-domesticated orphan crop, white fonio (Digitaria exilis).</title>
        <authorList>
            <person name="Bennetzen J.L."/>
            <person name="Chen S."/>
            <person name="Ma X."/>
            <person name="Wang X."/>
            <person name="Yssel A.E.J."/>
            <person name="Chaluvadi S.R."/>
            <person name="Johnson M."/>
            <person name="Gangashetty P."/>
            <person name="Hamidou F."/>
            <person name="Sanogo M.D."/>
            <person name="Zwaenepoel A."/>
            <person name="Wallace J."/>
            <person name="Van De Peer Y."/>
            <person name="Van Deynze A."/>
        </authorList>
    </citation>
    <scope>NUCLEOTIDE SEQUENCE</scope>
    <source>
        <tissue evidence="12">Leaves</tissue>
    </source>
</reference>
<feature type="compositionally biased region" description="Polar residues" evidence="10">
    <location>
        <begin position="136"/>
        <end position="149"/>
    </location>
</feature>
<proteinExistence type="predicted"/>
<dbReference type="PROSITE" id="PS50884">
    <property type="entry name" value="ZF_DOF_2"/>
    <property type="match status" value="1"/>
</dbReference>
<dbReference type="Pfam" id="PF02701">
    <property type="entry name" value="Zn_ribbon_Dof"/>
    <property type="match status" value="1"/>
</dbReference>
<dbReference type="InterPro" id="IPR045174">
    <property type="entry name" value="Dof"/>
</dbReference>
<evidence type="ECO:0000256" key="5">
    <source>
        <dbReference type="ARBA" id="ARBA00023125"/>
    </source>
</evidence>
<feature type="region of interest" description="Disordered" evidence="10">
    <location>
        <begin position="356"/>
        <end position="413"/>
    </location>
</feature>
<feature type="region of interest" description="Disordered" evidence="10">
    <location>
        <begin position="1"/>
        <end position="35"/>
    </location>
</feature>
<evidence type="ECO:0000256" key="2">
    <source>
        <dbReference type="ARBA" id="ARBA00022771"/>
    </source>
</evidence>
<feature type="region of interest" description="Disordered" evidence="10">
    <location>
        <begin position="610"/>
        <end position="699"/>
    </location>
</feature>
<comment type="caution">
    <text evidence="12">The sequence shown here is derived from an EMBL/GenBank/DDBJ whole genome shotgun (WGS) entry which is preliminary data.</text>
</comment>
<feature type="region of interest" description="Disordered" evidence="10">
    <location>
        <begin position="505"/>
        <end position="556"/>
    </location>
</feature>
<comment type="subcellular location">
    <subcellularLocation>
        <location evidence="8 9">Nucleus</location>
    </subcellularLocation>
</comment>
<feature type="compositionally biased region" description="Low complexity" evidence="10">
    <location>
        <begin position="655"/>
        <end position="699"/>
    </location>
</feature>
<dbReference type="EMBL" id="JACEFO010001135">
    <property type="protein sequence ID" value="KAF8747744.1"/>
    <property type="molecule type" value="Genomic_DNA"/>
</dbReference>
<evidence type="ECO:0000313" key="13">
    <source>
        <dbReference type="Proteomes" id="UP000636709"/>
    </source>
</evidence>
<feature type="compositionally biased region" description="Low complexity" evidence="10">
    <location>
        <begin position="626"/>
        <end position="641"/>
    </location>
</feature>
<evidence type="ECO:0000256" key="7">
    <source>
        <dbReference type="ARBA" id="ARBA00023242"/>
    </source>
</evidence>
<evidence type="ECO:0000256" key="1">
    <source>
        <dbReference type="ARBA" id="ARBA00022723"/>
    </source>
</evidence>
<feature type="compositionally biased region" description="Polar residues" evidence="10">
    <location>
        <begin position="360"/>
        <end position="373"/>
    </location>
</feature>
<dbReference type="GO" id="GO:0008270">
    <property type="term" value="F:zinc ion binding"/>
    <property type="evidence" value="ECO:0007669"/>
    <property type="project" value="UniProtKB-KW"/>
</dbReference>
<evidence type="ECO:0000256" key="4">
    <source>
        <dbReference type="ARBA" id="ARBA00023015"/>
    </source>
</evidence>
<feature type="compositionally biased region" description="Basic residues" evidence="10">
    <location>
        <begin position="125"/>
        <end position="134"/>
    </location>
</feature>
<feature type="compositionally biased region" description="Low complexity" evidence="10">
    <location>
        <begin position="506"/>
        <end position="516"/>
    </location>
</feature>
<keyword evidence="6 9" id="KW-0804">Transcription</keyword>
<feature type="compositionally biased region" description="Basic and acidic residues" evidence="10">
    <location>
        <begin position="166"/>
        <end position="179"/>
    </location>
</feature>
<accession>A0A835KMK1</accession>
<feature type="region of interest" description="Disordered" evidence="10">
    <location>
        <begin position="105"/>
        <end position="190"/>
    </location>
</feature>
<feature type="compositionally biased region" description="Basic and acidic residues" evidence="10">
    <location>
        <begin position="105"/>
        <end position="115"/>
    </location>
</feature>
<gene>
    <name evidence="12" type="ORF">HU200_013150</name>
</gene>
<evidence type="ECO:0000256" key="3">
    <source>
        <dbReference type="ARBA" id="ARBA00022833"/>
    </source>
</evidence>
<dbReference type="InterPro" id="IPR003851">
    <property type="entry name" value="Znf_Dof"/>
</dbReference>
<dbReference type="GO" id="GO:0003700">
    <property type="term" value="F:DNA-binding transcription factor activity"/>
    <property type="evidence" value="ECO:0007669"/>
    <property type="project" value="UniProtKB-UniRule"/>
</dbReference>
<name>A0A835KMK1_9POAL</name>